<evidence type="ECO:0000313" key="2">
    <source>
        <dbReference type="Proteomes" id="UP000186922"/>
    </source>
</evidence>
<sequence>MLVGLVTHLLVKHRRVARRAKKQALVSSILSRMEESVAERLTEITGQEVVPFRGHGQLIPVADTLQLNDDHAEGRFPDIFASRTSPSSSDNSFFKHYRSKVISHLLSDV</sequence>
<name>A0A1D1W6X8_RAMVA</name>
<dbReference type="EMBL" id="BDGG01000021">
    <property type="protein sequence ID" value="GAV09172.1"/>
    <property type="molecule type" value="Genomic_DNA"/>
</dbReference>
<protein>
    <submittedName>
        <fullName evidence="1">Uncharacterized protein</fullName>
    </submittedName>
</protein>
<dbReference type="Proteomes" id="UP000186922">
    <property type="component" value="Unassembled WGS sequence"/>
</dbReference>
<accession>A0A1D1W6X8</accession>
<dbReference type="AlphaFoldDB" id="A0A1D1W6X8"/>
<keyword evidence="2" id="KW-1185">Reference proteome</keyword>
<evidence type="ECO:0000313" key="1">
    <source>
        <dbReference type="EMBL" id="GAV09172.1"/>
    </source>
</evidence>
<gene>
    <name evidence="1" type="primary">RvY_18760</name>
    <name evidence="1" type="synonym">RvY_18760.2</name>
    <name evidence="1" type="ORF">RvY_18760-2</name>
</gene>
<proteinExistence type="predicted"/>
<reference evidence="1 2" key="1">
    <citation type="journal article" date="2016" name="Nat. Commun.">
        <title>Extremotolerant tardigrade genome and improved radiotolerance of human cultured cells by tardigrade-unique protein.</title>
        <authorList>
            <person name="Hashimoto T."/>
            <person name="Horikawa D.D."/>
            <person name="Saito Y."/>
            <person name="Kuwahara H."/>
            <person name="Kozuka-Hata H."/>
            <person name="Shin-I T."/>
            <person name="Minakuchi Y."/>
            <person name="Ohishi K."/>
            <person name="Motoyama A."/>
            <person name="Aizu T."/>
            <person name="Enomoto A."/>
            <person name="Kondo K."/>
            <person name="Tanaka S."/>
            <person name="Hara Y."/>
            <person name="Koshikawa S."/>
            <person name="Sagara H."/>
            <person name="Miura T."/>
            <person name="Yokobori S."/>
            <person name="Miyagawa K."/>
            <person name="Suzuki Y."/>
            <person name="Kubo T."/>
            <person name="Oyama M."/>
            <person name="Kohara Y."/>
            <person name="Fujiyama A."/>
            <person name="Arakawa K."/>
            <person name="Katayama T."/>
            <person name="Toyoda A."/>
            <person name="Kunieda T."/>
        </authorList>
    </citation>
    <scope>NUCLEOTIDE SEQUENCE [LARGE SCALE GENOMIC DNA]</scope>
    <source>
        <strain evidence="1 2">YOKOZUNA-1</strain>
    </source>
</reference>
<organism evidence="1 2">
    <name type="scientific">Ramazzottius varieornatus</name>
    <name type="common">Water bear</name>
    <name type="synonym">Tardigrade</name>
    <dbReference type="NCBI Taxonomy" id="947166"/>
    <lineage>
        <taxon>Eukaryota</taxon>
        <taxon>Metazoa</taxon>
        <taxon>Ecdysozoa</taxon>
        <taxon>Tardigrada</taxon>
        <taxon>Eutardigrada</taxon>
        <taxon>Parachela</taxon>
        <taxon>Hypsibioidea</taxon>
        <taxon>Ramazzottiidae</taxon>
        <taxon>Ramazzottius</taxon>
    </lineage>
</organism>
<comment type="caution">
    <text evidence="1">The sequence shown here is derived from an EMBL/GenBank/DDBJ whole genome shotgun (WGS) entry which is preliminary data.</text>
</comment>